<dbReference type="PANTHER" id="PTHR11785">
    <property type="entry name" value="AMINO ACID TRANSPORTER"/>
    <property type="match status" value="1"/>
</dbReference>
<evidence type="ECO:0000256" key="8">
    <source>
        <dbReference type="ARBA" id="ARBA00023136"/>
    </source>
</evidence>
<evidence type="ECO:0000256" key="20">
    <source>
        <dbReference type="SAM" id="Phobius"/>
    </source>
</evidence>
<feature type="transmembrane region" description="Helical" evidence="20">
    <location>
        <begin position="56"/>
        <end position="76"/>
    </location>
</feature>
<keyword evidence="4" id="KW-1003">Cell membrane</keyword>
<feature type="transmembrane region" description="Helical" evidence="20">
    <location>
        <begin position="410"/>
        <end position="432"/>
    </location>
</feature>
<evidence type="ECO:0000256" key="13">
    <source>
        <dbReference type="ARBA" id="ARBA00052179"/>
    </source>
</evidence>
<keyword evidence="6 20" id="KW-0812">Transmembrane</keyword>
<keyword evidence="7 20" id="KW-1133">Transmembrane helix</keyword>
<evidence type="ECO:0000256" key="1">
    <source>
        <dbReference type="ARBA" id="ARBA00004424"/>
    </source>
</evidence>
<accession>A0A8J1XTQ1</accession>
<dbReference type="PIRSF" id="PIRSF006060">
    <property type="entry name" value="AA_transporter"/>
    <property type="match status" value="1"/>
</dbReference>
<evidence type="ECO:0000313" key="22">
    <source>
        <dbReference type="Proteomes" id="UP000749559"/>
    </source>
</evidence>
<evidence type="ECO:0000256" key="12">
    <source>
        <dbReference type="ARBA" id="ARBA00051835"/>
    </source>
</evidence>
<comment type="similarity">
    <text evidence="2">Belongs to the amino acid-polyamine-organocation (APC) superfamily.</text>
</comment>
<dbReference type="FunFam" id="1.20.1740.10:FF:000015">
    <property type="entry name" value="B(0,+)-type amino acid transporter 1"/>
    <property type="match status" value="1"/>
</dbReference>
<evidence type="ECO:0000256" key="15">
    <source>
        <dbReference type="ARBA" id="ARBA00074336"/>
    </source>
</evidence>
<gene>
    <name evidence="21" type="ORF">OFUS_LOCUS6381</name>
</gene>
<name>A0A8J1XTQ1_OWEFU</name>
<dbReference type="PANTHER" id="PTHR11785:SF512">
    <property type="entry name" value="SOBREMESA, ISOFORM B"/>
    <property type="match status" value="1"/>
</dbReference>
<evidence type="ECO:0000256" key="17">
    <source>
        <dbReference type="ARBA" id="ARBA00083296"/>
    </source>
</evidence>
<dbReference type="GO" id="GO:0016324">
    <property type="term" value="C:apical plasma membrane"/>
    <property type="evidence" value="ECO:0007669"/>
    <property type="project" value="UniProtKB-SubCell"/>
</dbReference>
<keyword evidence="8 20" id="KW-0472">Membrane</keyword>
<keyword evidence="22" id="KW-1185">Reference proteome</keyword>
<protein>
    <recommendedName>
        <fullName evidence="15">b(0,+)-type amino acid transporter 1</fullName>
    </recommendedName>
    <alternativeName>
        <fullName evidence="16">Glycoprotein-associated amino acid transporter b0,+AT1</fullName>
    </alternativeName>
    <alternativeName>
        <fullName evidence="17">Solute carrier family 7 member 9</fullName>
    </alternativeName>
</protein>
<comment type="catalytic activity">
    <reaction evidence="11">
        <text>L-cystine(out) + L-arginine(in) = L-cystine(in) + L-arginine(out)</text>
        <dbReference type="Rhea" id="RHEA:71075"/>
        <dbReference type="ChEBI" id="CHEBI:32682"/>
        <dbReference type="ChEBI" id="CHEBI:35491"/>
    </reaction>
    <physiologicalReaction direction="left-to-right" evidence="11">
        <dbReference type="Rhea" id="RHEA:71076"/>
    </physiologicalReaction>
</comment>
<feature type="transmembrane region" description="Helical" evidence="20">
    <location>
        <begin position="330"/>
        <end position="350"/>
    </location>
</feature>
<dbReference type="Gene3D" id="1.20.1740.10">
    <property type="entry name" value="Amino acid/polyamine transporter I"/>
    <property type="match status" value="1"/>
</dbReference>
<evidence type="ECO:0000256" key="4">
    <source>
        <dbReference type="ARBA" id="ARBA00022475"/>
    </source>
</evidence>
<feature type="transmembrane region" description="Helical" evidence="20">
    <location>
        <begin position="88"/>
        <end position="110"/>
    </location>
</feature>
<comment type="caution">
    <text evidence="21">The sequence shown here is derived from an EMBL/GenBank/DDBJ whole genome shotgun (WGS) entry which is preliminary data.</text>
</comment>
<evidence type="ECO:0000256" key="3">
    <source>
        <dbReference type="ARBA" id="ARBA00022448"/>
    </source>
</evidence>
<comment type="subcellular location">
    <subcellularLocation>
        <location evidence="1">Apical cell membrane</location>
        <topology evidence="1">Multi-pass membrane protein</topology>
    </subcellularLocation>
</comment>
<dbReference type="OrthoDB" id="5982228at2759"/>
<dbReference type="EMBL" id="CAIIXF020000003">
    <property type="protein sequence ID" value="CAH1779581.1"/>
    <property type="molecule type" value="Genomic_DNA"/>
</dbReference>
<evidence type="ECO:0000313" key="21">
    <source>
        <dbReference type="EMBL" id="CAH1779581.1"/>
    </source>
</evidence>
<proteinExistence type="inferred from homology"/>
<evidence type="ECO:0000256" key="18">
    <source>
        <dbReference type="ARBA" id="ARBA00093193"/>
    </source>
</evidence>
<evidence type="ECO:0000256" key="10">
    <source>
        <dbReference type="ARBA" id="ARBA00051323"/>
    </source>
</evidence>
<dbReference type="Proteomes" id="UP000749559">
    <property type="component" value="Unassembled WGS sequence"/>
</dbReference>
<feature type="transmembrane region" description="Helical" evidence="20">
    <location>
        <begin position="211"/>
        <end position="233"/>
    </location>
</feature>
<feature type="region of interest" description="Disordered" evidence="19">
    <location>
        <begin position="1"/>
        <end position="43"/>
    </location>
</feature>
<evidence type="ECO:0000256" key="19">
    <source>
        <dbReference type="SAM" id="MobiDB-lite"/>
    </source>
</evidence>
<dbReference type="AlphaFoldDB" id="A0A8J1XTQ1"/>
<comment type="catalytic activity">
    <reaction evidence="12">
        <text>L-histidine(out) + L-arginine(in) = L-histidine(in) + L-arginine(out)</text>
        <dbReference type="Rhea" id="RHEA:71063"/>
        <dbReference type="ChEBI" id="CHEBI:32682"/>
        <dbReference type="ChEBI" id="CHEBI:57595"/>
    </reaction>
    <physiologicalReaction direction="left-to-right" evidence="12">
        <dbReference type="Rhea" id="RHEA:71064"/>
    </physiologicalReaction>
</comment>
<reference evidence="21" key="1">
    <citation type="submission" date="2022-03" db="EMBL/GenBank/DDBJ databases">
        <authorList>
            <person name="Martin C."/>
        </authorList>
    </citation>
    <scope>NUCLEOTIDE SEQUENCE</scope>
</reference>
<evidence type="ECO:0000256" key="14">
    <source>
        <dbReference type="ARBA" id="ARBA00052732"/>
    </source>
</evidence>
<dbReference type="GO" id="GO:0015179">
    <property type="term" value="F:L-amino acid transmembrane transporter activity"/>
    <property type="evidence" value="ECO:0007669"/>
    <property type="project" value="TreeGrafter"/>
</dbReference>
<feature type="transmembrane region" description="Helical" evidence="20">
    <location>
        <begin position="470"/>
        <end position="490"/>
    </location>
</feature>
<evidence type="ECO:0000256" key="11">
    <source>
        <dbReference type="ARBA" id="ARBA00051814"/>
    </source>
</evidence>
<evidence type="ECO:0000256" key="7">
    <source>
        <dbReference type="ARBA" id="ARBA00022989"/>
    </source>
</evidence>
<feature type="transmembrane region" description="Helical" evidence="20">
    <location>
        <begin position="385"/>
        <end position="404"/>
    </location>
</feature>
<feature type="compositionally biased region" description="Polar residues" evidence="19">
    <location>
        <begin position="11"/>
        <end position="42"/>
    </location>
</feature>
<dbReference type="InterPro" id="IPR002293">
    <property type="entry name" value="AA/rel_permease1"/>
</dbReference>
<evidence type="ECO:0000256" key="9">
    <source>
        <dbReference type="ARBA" id="ARBA00023157"/>
    </source>
</evidence>
<organism evidence="21 22">
    <name type="scientific">Owenia fusiformis</name>
    <name type="common">Polychaete worm</name>
    <dbReference type="NCBI Taxonomy" id="6347"/>
    <lineage>
        <taxon>Eukaryota</taxon>
        <taxon>Metazoa</taxon>
        <taxon>Spiralia</taxon>
        <taxon>Lophotrochozoa</taxon>
        <taxon>Annelida</taxon>
        <taxon>Polychaeta</taxon>
        <taxon>Sedentaria</taxon>
        <taxon>Canalipalpata</taxon>
        <taxon>Sabellida</taxon>
        <taxon>Oweniida</taxon>
        <taxon>Oweniidae</taxon>
        <taxon>Owenia</taxon>
    </lineage>
</organism>
<sequence>MDQRKSYISDGMTSEDGSSARQRPPSQALSDTPTYEGYSNGSLKPGESEVTLKRHVGLMGGVSLIVGTMIGSGIFISPKGVLEGTGSVGLSLIVWSLAGVLSMLGALAYAELGTFIPKSGAEYVYLLEGFGSRNERIGGIPAFLFQWVSTLLLKPSSFAIITLAFASYTLEPFFPACGPPEVMLKCLAAVAILVITAINCWSVRLATGVQVFFTGAKLVAMAVIIIGGIAMLAKGNTQYLTNSFEGTTNNFGTIAIGFYNGLWAYDGWNNLNYVTEELKNPYVNLPRSIMIAIPLVTICYLLVNISYFTVMGSSELLASGAVAVTWGDQVLGVMAWLIPLSVAFSTFGAANGSLFSSGRLCYVAAREGHMVEILSMVNVRRLTPLPSLVFTAIIALIMIIPGDIGSLIDFFSFTAWLFYGGTMLALIVMRFTHSDEPRPYQVPIVIPIIVLIFSLYLIVAPIINKPQIEFLYAALFVVGGLIFYFPFVYFKLRPGCMDGFTAFFQLLMECSPSEYEPES</sequence>
<comment type="catalytic activity">
    <reaction evidence="10">
        <text>L-lysine(out) + L-arginine(in) = L-lysine(in) + L-arginine(out)</text>
        <dbReference type="Rhea" id="RHEA:70827"/>
        <dbReference type="ChEBI" id="CHEBI:32551"/>
        <dbReference type="ChEBI" id="CHEBI:32682"/>
    </reaction>
    <physiologicalReaction direction="left-to-right" evidence="10">
        <dbReference type="Rhea" id="RHEA:70828"/>
    </physiologicalReaction>
</comment>
<feature type="transmembrane region" description="Helical" evidence="20">
    <location>
        <begin position="151"/>
        <end position="170"/>
    </location>
</feature>
<feature type="transmembrane region" description="Helical" evidence="20">
    <location>
        <begin position="289"/>
        <end position="310"/>
    </location>
</feature>
<keyword evidence="5" id="KW-0597">Phosphoprotein</keyword>
<evidence type="ECO:0000256" key="16">
    <source>
        <dbReference type="ARBA" id="ARBA00079910"/>
    </source>
</evidence>
<evidence type="ECO:0000256" key="5">
    <source>
        <dbReference type="ARBA" id="ARBA00022553"/>
    </source>
</evidence>
<evidence type="ECO:0000256" key="6">
    <source>
        <dbReference type="ARBA" id="ARBA00022692"/>
    </source>
</evidence>
<comment type="catalytic activity">
    <reaction evidence="13">
        <text>L-cysteine(out) + L-arginine(in) = L-cysteine(in) + L-arginine(out)</text>
        <dbReference type="Rhea" id="RHEA:71071"/>
        <dbReference type="ChEBI" id="CHEBI:32682"/>
        <dbReference type="ChEBI" id="CHEBI:35235"/>
    </reaction>
    <physiologicalReaction direction="left-to-right" evidence="13">
        <dbReference type="Rhea" id="RHEA:71072"/>
    </physiologicalReaction>
</comment>
<feature type="transmembrane region" description="Helical" evidence="20">
    <location>
        <begin position="182"/>
        <end position="205"/>
    </location>
</feature>
<dbReference type="Pfam" id="PF13520">
    <property type="entry name" value="AA_permease_2"/>
    <property type="match status" value="1"/>
</dbReference>
<evidence type="ECO:0000256" key="2">
    <source>
        <dbReference type="ARBA" id="ARBA00009523"/>
    </source>
</evidence>
<comment type="catalytic activity">
    <reaction evidence="18">
        <text>L-phenylalanine(out) + L-arginine(in) = L-phenylalanine(in) + L-arginine(out)</text>
        <dbReference type="Rhea" id="RHEA:71067"/>
        <dbReference type="ChEBI" id="CHEBI:32682"/>
        <dbReference type="ChEBI" id="CHEBI:58095"/>
    </reaction>
    <physiologicalReaction direction="left-to-right" evidence="18">
        <dbReference type="Rhea" id="RHEA:71068"/>
    </physiologicalReaction>
</comment>
<keyword evidence="3" id="KW-0813">Transport</keyword>
<comment type="catalytic activity">
    <reaction evidence="14">
        <text>L-leucine(out) + L-arginine(in) = L-leucine(in) + L-arginine(out)</text>
        <dbReference type="Rhea" id="RHEA:71059"/>
        <dbReference type="ChEBI" id="CHEBI:32682"/>
        <dbReference type="ChEBI" id="CHEBI:57427"/>
    </reaction>
    <physiologicalReaction direction="left-to-right" evidence="14">
        <dbReference type="Rhea" id="RHEA:71060"/>
    </physiologicalReaction>
</comment>
<keyword evidence="9" id="KW-1015">Disulfide bond</keyword>
<dbReference type="InterPro" id="IPR050598">
    <property type="entry name" value="AminoAcid_Transporter"/>
</dbReference>
<feature type="transmembrane region" description="Helical" evidence="20">
    <location>
        <begin position="444"/>
        <end position="464"/>
    </location>
</feature>